<gene>
    <name evidence="2" type="ordered locus">LILAB_25205</name>
</gene>
<protein>
    <recommendedName>
        <fullName evidence="1">Helix-turn-helix domain-containing protein</fullName>
    </recommendedName>
</protein>
<dbReference type="InterPro" id="IPR010093">
    <property type="entry name" value="SinI_DNA-bd"/>
</dbReference>
<dbReference type="InterPro" id="IPR041657">
    <property type="entry name" value="HTH_17"/>
</dbReference>
<accession>F8C7Y2</accession>
<dbReference type="AlphaFoldDB" id="F8C7Y2"/>
<feature type="domain" description="Helix-turn-helix" evidence="1">
    <location>
        <begin position="4"/>
        <end position="47"/>
    </location>
</feature>
<dbReference type="SUPFAM" id="SSF46955">
    <property type="entry name" value="Putative DNA-binding domain"/>
    <property type="match status" value="1"/>
</dbReference>
<name>F8C7Y2_MYXFH</name>
<dbReference type="Proteomes" id="UP000000488">
    <property type="component" value="Chromosome"/>
</dbReference>
<reference evidence="2 3" key="1">
    <citation type="journal article" date="2011" name="J. Bacteriol.">
        <title>Genome sequence of the halotolerant marine bacterium Myxococcus fulvus HW-1.</title>
        <authorList>
            <person name="Li Z.F."/>
            <person name="Li X."/>
            <person name="Liu H."/>
            <person name="Liu X."/>
            <person name="Han K."/>
            <person name="Wu Z.H."/>
            <person name="Hu W."/>
            <person name="Li F.F."/>
            <person name="Li Y.Z."/>
        </authorList>
    </citation>
    <scope>NUCLEOTIDE SEQUENCE [LARGE SCALE GENOMIC DNA]</scope>
    <source>
        <strain evidence="3">ATCC BAA-855 / HW-1</strain>
    </source>
</reference>
<dbReference type="EMBL" id="CP002830">
    <property type="protein sequence ID" value="AEI66934.1"/>
    <property type="molecule type" value="Genomic_DNA"/>
</dbReference>
<dbReference type="Pfam" id="PF12728">
    <property type="entry name" value="HTH_17"/>
    <property type="match status" value="1"/>
</dbReference>
<proteinExistence type="predicted"/>
<organism evidence="2 3">
    <name type="scientific">Myxococcus fulvus (strain ATCC BAA-855 / HW-1)</name>
    <dbReference type="NCBI Taxonomy" id="483219"/>
    <lineage>
        <taxon>Bacteria</taxon>
        <taxon>Pseudomonadati</taxon>
        <taxon>Myxococcota</taxon>
        <taxon>Myxococcia</taxon>
        <taxon>Myxococcales</taxon>
        <taxon>Cystobacterineae</taxon>
        <taxon>Myxococcaceae</taxon>
        <taxon>Myxococcus</taxon>
    </lineage>
</organism>
<evidence type="ECO:0000313" key="2">
    <source>
        <dbReference type="EMBL" id="AEI66934.1"/>
    </source>
</evidence>
<dbReference type="NCBIfam" id="TIGR01764">
    <property type="entry name" value="excise"/>
    <property type="match status" value="1"/>
</dbReference>
<sequence length="51" mass="5594">MDRAARFLGVSPKTLYRMAAGGEVPSYKVGGALRFDPGRLAAWRNERQRGG</sequence>
<dbReference type="GO" id="GO:0003677">
    <property type="term" value="F:DNA binding"/>
    <property type="evidence" value="ECO:0007669"/>
    <property type="project" value="InterPro"/>
</dbReference>
<dbReference type="KEGG" id="mfu:LILAB_25205"/>
<dbReference type="InterPro" id="IPR009061">
    <property type="entry name" value="DNA-bd_dom_put_sf"/>
</dbReference>
<dbReference type="HOGENOM" id="CLU_3101212_0_0_7"/>
<dbReference type="STRING" id="483219.LILAB_25205"/>
<evidence type="ECO:0000259" key="1">
    <source>
        <dbReference type="Pfam" id="PF12728"/>
    </source>
</evidence>
<evidence type="ECO:0000313" key="3">
    <source>
        <dbReference type="Proteomes" id="UP000000488"/>
    </source>
</evidence>